<dbReference type="SUPFAM" id="SSF51735">
    <property type="entry name" value="NAD(P)-binding Rossmann-fold domains"/>
    <property type="match status" value="1"/>
</dbReference>
<dbReference type="PANTHER" id="PTHR43249">
    <property type="entry name" value="UDP-N-ACETYL-2-AMINO-2-DEOXY-D-GLUCURONATE OXIDASE"/>
    <property type="match status" value="1"/>
</dbReference>
<gene>
    <name evidence="3" type="ORF">LZC94_41505</name>
</gene>
<dbReference type="InterPro" id="IPR000683">
    <property type="entry name" value="Gfo/Idh/MocA-like_OxRdtase_N"/>
</dbReference>
<dbReference type="Pfam" id="PF01408">
    <property type="entry name" value="GFO_IDH_MocA"/>
    <property type="match status" value="1"/>
</dbReference>
<dbReference type="InterPro" id="IPR052515">
    <property type="entry name" value="Gfo/Idh/MocA_Oxidoreductase"/>
</dbReference>
<feature type="domain" description="GFO/IDH/MocA-like oxidoreductase" evidence="2">
    <location>
        <begin position="128"/>
        <end position="244"/>
    </location>
</feature>
<evidence type="ECO:0000313" key="3">
    <source>
        <dbReference type="EMBL" id="WXB14290.1"/>
    </source>
</evidence>
<dbReference type="InterPro" id="IPR055170">
    <property type="entry name" value="GFO_IDH_MocA-like_dom"/>
</dbReference>
<dbReference type="PANTHER" id="PTHR43249:SF1">
    <property type="entry name" value="D-GLUCOSIDE 3-DEHYDROGENASE"/>
    <property type="match status" value="1"/>
</dbReference>
<accession>A0ABZ2LVE0</accession>
<dbReference type="EMBL" id="CP089984">
    <property type="protein sequence ID" value="WXB14290.1"/>
    <property type="molecule type" value="Genomic_DNA"/>
</dbReference>
<dbReference type="SUPFAM" id="SSF55347">
    <property type="entry name" value="Glyceraldehyde-3-phosphate dehydrogenase-like, C-terminal domain"/>
    <property type="match status" value="1"/>
</dbReference>
<evidence type="ECO:0000259" key="1">
    <source>
        <dbReference type="Pfam" id="PF01408"/>
    </source>
</evidence>
<sequence length="353" mass="37629">MSNRSSGGALIVGAGAAGLLHALSFRAHGVPIAAVYDPNRRRAERLASLVGSPRVLDSSSSLAQCNNFTYVSICSPPRAHVEQAEMFADDARLVFVEKPVAIARDEMARLERLRYAVPIVQWRAGRAIRAVRRAIAEGFFGGALSVAIDLAWHRDVRYFAEGRARRDQWGCGALLSIGIHALDAVCFALDRPISDVHGALGYTPGIDVETRAALAISFRGGTIASLRIALDAGADDTRITFCGDGVTATIHGGEADPTASAVAWTARDTAREQALRALEQTTDGQPSGPLIVPFMGRAIEAYRQGLVPGASPHFPSVRDVAIAHAAIFRVYEGDARAQRAIQPPSTASTWPLT</sequence>
<feature type="domain" description="Gfo/Idh/MocA-like oxidoreductase N-terminal" evidence="1">
    <location>
        <begin position="10"/>
        <end position="110"/>
    </location>
</feature>
<proteinExistence type="predicted"/>
<organism evidence="3 4">
    <name type="scientific">Pendulispora albinea</name>
    <dbReference type="NCBI Taxonomy" id="2741071"/>
    <lineage>
        <taxon>Bacteria</taxon>
        <taxon>Pseudomonadati</taxon>
        <taxon>Myxococcota</taxon>
        <taxon>Myxococcia</taxon>
        <taxon>Myxococcales</taxon>
        <taxon>Sorangiineae</taxon>
        <taxon>Pendulisporaceae</taxon>
        <taxon>Pendulispora</taxon>
    </lineage>
</organism>
<reference evidence="3 4" key="1">
    <citation type="submission" date="2021-12" db="EMBL/GenBank/DDBJ databases">
        <title>Discovery of the Pendulisporaceae a myxobacterial family with distinct sporulation behavior and unique specialized metabolism.</title>
        <authorList>
            <person name="Garcia R."/>
            <person name="Popoff A."/>
            <person name="Bader C.D."/>
            <person name="Loehr J."/>
            <person name="Walesch S."/>
            <person name="Walt C."/>
            <person name="Boldt J."/>
            <person name="Bunk B."/>
            <person name="Haeckl F.J.F.P.J."/>
            <person name="Gunesch A.P."/>
            <person name="Birkelbach J."/>
            <person name="Nuebel U."/>
            <person name="Pietschmann T."/>
            <person name="Bach T."/>
            <person name="Mueller R."/>
        </authorList>
    </citation>
    <scope>NUCLEOTIDE SEQUENCE [LARGE SCALE GENOMIC DNA]</scope>
    <source>
        <strain evidence="3 4">MSr11954</strain>
    </source>
</reference>
<dbReference type="Gene3D" id="3.30.360.10">
    <property type="entry name" value="Dihydrodipicolinate Reductase, domain 2"/>
    <property type="match status" value="1"/>
</dbReference>
<keyword evidence="4" id="KW-1185">Reference proteome</keyword>
<dbReference type="Proteomes" id="UP001370348">
    <property type="component" value="Chromosome"/>
</dbReference>
<dbReference type="Gene3D" id="3.40.50.720">
    <property type="entry name" value="NAD(P)-binding Rossmann-like Domain"/>
    <property type="match status" value="1"/>
</dbReference>
<dbReference type="InterPro" id="IPR036291">
    <property type="entry name" value="NAD(P)-bd_dom_sf"/>
</dbReference>
<dbReference type="RefSeq" id="WP_394823910.1">
    <property type="nucleotide sequence ID" value="NZ_CP089984.1"/>
</dbReference>
<protein>
    <submittedName>
        <fullName evidence="3">Gfo/Idh/MocA family oxidoreductase</fullName>
    </submittedName>
</protein>
<evidence type="ECO:0000313" key="4">
    <source>
        <dbReference type="Proteomes" id="UP001370348"/>
    </source>
</evidence>
<dbReference type="Pfam" id="PF22725">
    <property type="entry name" value="GFO_IDH_MocA_C3"/>
    <property type="match status" value="1"/>
</dbReference>
<name>A0ABZ2LVE0_9BACT</name>
<evidence type="ECO:0000259" key="2">
    <source>
        <dbReference type="Pfam" id="PF22725"/>
    </source>
</evidence>